<dbReference type="Gene3D" id="1.20.1250.20">
    <property type="entry name" value="MFS general substrate transporter like domains"/>
    <property type="match status" value="2"/>
</dbReference>
<comment type="subcellular location">
    <subcellularLocation>
        <location evidence="1">Cell membrane</location>
        <topology evidence="1">Multi-pass membrane protein</topology>
    </subcellularLocation>
</comment>
<evidence type="ECO:0000256" key="3">
    <source>
        <dbReference type="ARBA" id="ARBA00022475"/>
    </source>
</evidence>
<reference evidence="9 10" key="1">
    <citation type="journal article" date="2009" name="Int. J. Syst. Evol. Microbiol.">
        <title>Paenibacillus contaminans sp. nov., isolated from a contaminated laboratory plate.</title>
        <authorList>
            <person name="Chou J.H."/>
            <person name="Lee J.H."/>
            <person name="Lin M.C."/>
            <person name="Chang P.S."/>
            <person name="Arun A.B."/>
            <person name="Young C.C."/>
            <person name="Chen W.M."/>
        </authorList>
    </citation>
    <scope>NUCLEOTIDE SEQUENCE [LARGE SCALE GENOMIC DNA]</scope>
    <source>
        <strain evidence="9 10">CKOBP-6</strain>
    </source>
</reference>
<feature type="transmembrane region" description="Helical" evidence="7">
    <location>
        <begin position="359"/>
        <end position="379"/>
    </location>
</feature>
<dbReference type="InterPro" id="IPR020846">
    <property type="entry name" value="MFS_dom"/>
</dbReference>
<dbReference type="OrthoDB" id="9775268at2"/>
<accession>A0A329LW49</accession>
<evidence type="ECO:0000256" key="6">
    <source>
        <dbReference type="ARBA" id="ARBA00023136"/>
    </source>
</evidence>
<evidence type="ECO:0000256" key="5">
    <source>
        <dbReference type="ARBA" id="ARBA00022989"/>
    </source>
</evidence>
<feature type="domain" description="Major facilitator superfamily (MFS) profile" evidence="8">
    <location>
        <begin position="17"/>
        <end position="410"/>
    </location>
</feature>
<dbReference type="SUPFAM" id="SSF103473">
    <property type="entry name" value="MFS general substrate transporter"/>
    <property type="match status" value="1"/>
</dbReference>
<dbReference type="Proteomes" id="UP000250369">
    <property type="component" value="Unassembled WGS sequence"/>
</dbReference>
<dbReference type="InterPro" id="IPR036259">
    <property type="entry name" value="MFS_trans_sf"/>
</dbReference>
<evidence type="ECO:0000256" key="1">
    <source>
        <dbReference type="ARBA" id="ARBA00004651"/>
    </source>
</evidence>
<dbReference type="EMBL" id="QMFB01000034">
    <property type="protein sequence ID" value="RAV12185.1"/>
    <property type="molecule type" value="Genomic_DNA"/>
</dbReference>
<feature type="transmembrane region" description="Helical" evidence="7">
    <location>
        <begin position="25"/>
        <end position="49"/>
    </location>
</feature>
<feature type="transmembrane region" description="Helical" evidence="7">
    <location>
        <begin position="385"/>
        <end position="406"/>
    </location>
</feature>
<dbReference type="PANTHER" id="PTHR23513">
    <property type="entry name" value="INTEGRAL MEMBRANE EFFLUX PROTEIN-RELATED"/>
    <property type="match status" value="1"/>
</dbReference>
<keyword evidence="10" id="KW-1185">Reference proteome</keyword>
<dbReference type="InterPro" id="IPR010290">
    <property type="entry name" value="TM_effector"/>
</dbReference>
<name>A0A329LW49_9BACL</name>
<dbReference type="Pfam" id="PF05977">
    <property type="entry name" value="MFS_3"/>
    <property type="match status" value="1"/>
</dbReference>
<evidence type="ECO:0000313" key="9">
    <source>
        <dbReference type="EMBL" id="RAV12185.1"/>
    </source>
</evidence>
<feature type="transmembrane region" description="Helical" evidence="7">
    <location>
        <begin position="298"/>
        <end position="315"/>
    </location>
</feature>
<keyword evidence="6 7" id="KW-0472">Membrane</keyword>
<keyword evidence="5 7" id="KW-1133">Transmembrane helix</keyword>
<sequence>MNVRLAGRRLVDNHFHALTHRNYRYFWFGQCISLIGTWMQNIGQAWLVLTLTGSPFLLGLIGAVQFLPVTCLSLFAGVVIDKFPKKNILIVTQSVSMCLALTMAALVFTDTIRYGHVVVLALLLGLTNTFDMPTRQSFNIEIVGKDDLMNAIALNSTTFNLARILGPSIGAVMMALLGTGWCFLLNGLSFIAVIYGLTRIKAIPYVREKKKDVGIFKEIKDGIMYIAGDKLLSQTLLLVAVVGTLAYNFGVLIPVFTKDVLHMEEQTYGILMSCLGAGSFAGALTMSFLSKKGPRRKLILISSLALSVFLILIGLTRLPLFTGLFLAITGVSTILFATNSNSTLQMHAKDEYRARVMSIYSLVFAGSTPVGNLLAGYAADHWGANGGFMLCGGLSLILCLGIILVFRKRPEPVPAGEPASKTKTA</sequence>
<protein>
    <submittedName>
        <fullName evidence="9">MFS transporter</fullName>
    </submittedName>
</protein>
<dbReference type="AlphaFoldDB" id="A0A329LW49"/>
<proteinExistence type="predicted"/>
<evidence type="ECO:0000313" key="10">
    <source>
        <dbReference type="Proteomes" id="UP000250369"/>
    </source>
</evidence>
<keyword evidence="4 7" id="KW-0812">Transmembrane</keyword>
<keyword evidence="2" id="KW-0813">Transport</keyword>
<dbReference type="RefSeq" id="WP_113035734.1">
    <property type="nucleotide sequence ID" value="NZ_QMFB01000034.1"/>
</dbReference>
<feature type="transmembrane region" description="Helical" evidence="7">
    <location>
        <begin position="87"/>
        <end position="108"/>
    </location>
</feature>
<feature type="transmembrane region" description="Helical" evidence="7">
    <location>
        <begin position="268"/>
        <end position="289"/>
    </location>
</feature>
<dbReference type="PROSITE" id="PS50850">
    <property type="entry name" value="MFS"/>
    <property type="match status" value="1"/>
</dbReference>
<gene>
    <name evidence="9" type="ORF">DQG23_35280</name>
</gene>
<feature type="transmembrane region" description="Helical" evidence="7">
    <location>
        <begin position="236"/>
        <end position="256"/>
    </location>
</feature>
<feature type="transmembrane region" description="Helical" evidence="7">
    <location>
        <begin position="55"/>
        <end position="80"/>
    </location>
</feature>
<evidence type="ECO:0000256" key="7">
    <source>
        <dbReference type="SAM" id="Phobius"/>
    </source>
</evidence>
<feature type="transmembrane region" description="Helical" evidence="7">
    <location>
        <begin position="321"/>
        <end position="338"/>
    </location>
</feature>
<dbReference type="PANTHER" id="PTHR23513:SF11">
    <property type="entry name" value="STAPHYLOFERRIN A TRANSPORTER"/>
    <property type="match status" value="1"/>
</dbReference>
<dbReference type="GO" id="GO:0022857">
    <property type="term" value="F:transmembrane transporter activity"/>
    <property type="evidence" value="ECO:0007669"/>
    <property type="project" value="InterPro"/>
</dbReference>
<organism evidence="9 10">
    <name type="scientific">Paenibacillus contaminans</name>
    <dbReference type="NCBI Taxonomy" id="450362"/>
    <lineage>
        <taxon>Bacteria</taxon>
        <taxon>Bacillati</taxon>
        <taxon>Bacillota</taxon>
        <taxon>Bacilli</taxon>
        <taxon>Bacillales</taxon>
        <taxon>Paenibacillaceae</taxon>
        <taxon>Paenibacillus</taxon>
    </lineage>
</organism>
<evidence type="ECO:0000256" key="4">
    <source>
        <dbReference type="ARBA" id="ARBA00022692"/>
    </source>
</evidence>
<evidence type="ECO:0000259" key="8">
    <source>
        <dbReference type="PROSITE" id="PS50850"/>
    </source>
</evidence>
<feature type="transmembrane region" description="Helical" evidence="7">
    <location>
        <begin position="183"/>
        <end position="200"/>
    </location>
</feature>
<dbReference type="GO" id="GO:0005886">
    <property type="term" value="C:plasma membrane"/>
    <property type="evidence" value="ECO:0007669"/>
    <property type="project" value="UniProtKB-SubCell"/>
</dbReference>
<dbReference type="CDD" id="cd06173">
    <property type="entry name" value="MFS_MefA_like"/>
    <property type="match status" value="1"/>
</dbReference>
<comment type="caution">
    <text evidence="9">The sequence shown here is derived from an EMBL/GenBank/DDBJ whole genome shotgun (WGS) entry which is preliminary data.</text>
</comment>
<keyword evidence="3" id="KW-1003">Cell membrane</keyword>
<evidence type="ECO:0000256" key="2">
    <source>
        <dbReference type="ARBA" id="ARBA00022448"/>
    </source>
</evidence>